<sequence>MTQNDTAPGIPFSRVPEEPGVTLRTPGELVDALPYLLGFHPDDSIVMVALHTSRSRFGARLRLDIPADPADWPDTARELARHLVLGSERRSGRPDGVLVFLCRDPAEGQEGQTVMEALRPLAQGLRTACGDLDVPVYEAVCIGGGRWWSYVCANPECCPATGTPVDRSGTSVMAAAAAYAGIQVRGSLSEMTARFAPLEGTRAEAQERALDEASADVVPRILDPGTVARVREETAVLLEAALDRFRRTPSSRVRAQTPCELDRADDAILGDAEAATIIVGLQDKVARDRAAEWMELPDAEPALRLWRALARRCVGPFHEHAAAPITLAGWVAWSSGDDGEARIAFQRALAVDPDYTFAQLLHEACGGGLDPEPLRRCLRDERRARPVPGGEA</sequence>
<dbReference type="AlphaFoldDB" id="A0A917ZRP9"/>
<dbReference type="RefSeq" id="WP_189133023.1">
    <property type="nucleotide sequence ID" value="NZ_BMMS01000016.1"/>
</dbReference>
<name>A0A917ZRP9_9ACTN</name>
<accession>A0A917ZRP9</accession>
<evidence type="ECO:0000313" key="2">
    <source>
        <dbReference type="EMBL" id="GGO91416.1"/>
    </source>
</evidence>
<reference evidence="2" key="1">
    <citation type="journal article" date="2014" name="Int. J. Syst. Evol. Microbiol.">
        <title>Complete genome sequence of Corynebacterium casei LMG S-19264T (=DSM 44701T), isolated from a smear-ripened cheese.</title>
        <authorList>
            <consortium name="US DOE Joint Genome Institute (JGI-PGF)"/>
            <person name="Walter F."/>
            <person name="Albersmeier A."/>
            <person name="Kalinowski J."/>
            <person name="Ruckert C."/>
        </authorList>
    </citation>
    <scope>NUCLEOTIDE SEQUENCE</scope>
    <source>
        <strain evidence="2">CGMCC 4.7201</strain>
    </source>
</reference>
<protein>
    <recommendedName>
        <fullName evidence="4">DUF4192 domain-containing protein</fullName>
    </recommendedName>
</protein>
<reference evidence="2" key="2">
    <citation type="submission" date="2020-09" db="EMBL/GenBank/DDBJ databases">
        <authorList>
            <person name="Sun Q."/>
            <person name="Zhou Y."/>
        </authorList>
    </citation>
    <scope>NUCLEOTIDE SEQUENCE</scope>
    <source>
        <strain evidence="2">CGMCC 4.7201</strain>
    </source>
</reference>
<dbReference type="SUPFAM" id="SSF48452">
    <property type="entry name" value="TPR-like"/>
    <property type="match status" value="1"/>
</dbReference>
<evidence type="ECO:0000256" key="1">
    <source>
        <dbReference type="SAM" id="MobiDB-lite"/>
    </source>
</evidence>
<keyword evidence="3" id="KW-1185">Reference proteome</keyword>
<gene>
    <name evidence="2" type="ORF">GCM10012280_39210</name>
</gene>
<comment type="caution">
    <text evidence="2">The sequence shown here is derived from an EMBL/GenBank/DDBJ whole genome shotgun (WGS) entry which is preliminary data.</text>
</comment>
<evidence type="ECO:0000313" key="3">
    <source>
        <dbReference type="Proteomes" id="UP000641932"/>
    </source>
</evidence>
<dbReference type="EMBL" id="BMMS01000016">
    <property type="protein sequence ID" value="GGO91416.1"/>
    <property type="molecule type" value="Genomic_DNA"/>
</dbReference>
<dbReference type="Proteomes" id="UP000641932">
    <property type="component" value="Unassembled WGS sequence"/>
</dbReference>
<dbReference type="InterPro" id="IPR011990">
    <property type="entry name" value="TPR-like_helical_dom_sf"/>
</dbReference>
<feature type="region of interest" description="Disordered" evidence="1">
    <location>
        <begin position="1"/>
        <end position="20"/>
    </location>
</feature>
<dbReference type="InterPro" id="IPR025447">
    <property type="entry name" value="DUF4192"/>
</dbReference>
<dbReference type="Pfam" id="PF13830">
    <property type="entry name" value="DUF4192"/>
    <property type="match status" value="1"/>
</dbReference>
<proteinExistence type="predicted"/>
<organism evidence="2 3">
    <name type="scientific">Wenjunlia tyrosinilytica</name>
    <dbReference type="NCBI Taxonomy" id="1544741"/>
    <lineage>
        <taxon>Bacteria</taxon>
        <taxon>Bacillati</taxon>
        <taxon>Actinomycetota</taxon>
        <taxon>Actinomycetes</taxon>
        <taxon>Kitasatosporales</taxon>
        <taxon>Streptomycetaceae</taxon>
        <taxon>Wenjunlia</taxon>
    </lineage>
</organism>
<evidence type="ECO:0008006" key="4">
    <source>
        <dbReference type="Google" id="ProtNLM"/>
    </source>
</evidence>